<dbReference type="Proteomes" id="UP001371456">
    <property type="component" value="Unassembled WGS sequence"/>
</dbReference>
<evidence type="ECO:0000313" key="1">
    <source>
        <dbReference type="EMBL" id="KAK6805616.1"/>
    </source>
</evidence>
<protein>
    <submittedName>
        <fullName evidence="1">Uncharacterized protein</fullName>
    </submittedName>
</protein>
<name>A0AAN8UHF7_SOLBU</name>
<dbReference type="GO" id="GO:0006164">
    <property type="term" value="P:purine nucleotide biosynthetic process"/>
    <property type="evidence" value="ECO:0007669"/>
    <property type="project" value="TreeGrafter"/>
</dbReference>
<accession>A0AAN8UHF7</accession>
<proteinExistence type="predicted"/>
<comment type="caution">
    <text evidence="1">The sequence shown here is derived from an EMBL/GenBank/DDBJ whole genome shotgun (WGS) entry which is preliminary data.</text>
</comment>
<organism evidence="1 2">
    <name type="scientific">Solanum bulbocastanum</name>
    <name type="common">Wild potato</name>
    <dbReference type="NCBI Taxonomy" id="147425"/>
    <lineage>
        <taxon>Eukaryota</taxon>
        <taxon>Viridiplantae</taxon>
        <taxon>Streptophyta</taxon>
        <taxon>Embryophyta</taxon>
        <taxon>Tracheophyta</taxon>
        <taxon>Spermatophyta</taxon>
        <taxon>Magnoliopsida</taxon>
        <taxon>eudicotyledons</taxon>
        <taxon>Gunneridae</taxon>
        <taxon>Pentapetalae</taxon>
        <taxon>asterids</taxon>
        <taxon>lamiids</taxon>
        <taxon>Solanales</taxon>
        <taxon>Solanaceae</taxon>
        <taxon>Solanoideae</taxon>
        <taxon>Solaneae</taxon>
        <taxon>Solanum</taxon>
    </lineage>
</organism>
<reference evidence="1 2" key="1">
    <citation type="submission" date="2024-02" db="EMBL/GenBank/DDBJ databases">
        <title>de novo genome assembly of Solanum bulbocastanum strain 11H21.</title>
        <authorList>
            <person name="Hosaka A.J."/>
        </authorList>
    </citation>
    <scope>NUCLEOTIDE SEQUENCE [LARGE SCALE GENOMIC DNA]</scope>
    <source>
        <tissue evidence="1">Young leaves</tissue>
    </source>
</reference>
<dbReference type="EMBL" id="JBANQN010000001">
    <property type="protein sequence ID" value="KAK6805616.1"/>
    <property type="molecule type" value="Genomic_DNA"/>
</dbReference>
<gene>
    <name evidence="1" type="ORF">RDI58_003401</name>
</gene>
<dbReference type="GO" id="GO:0005737">
    <property type="term" value="C:cytoplasm"/>
    <property type="evidence" value="ECO:0007669"/>
    <property type="project" value="TreeGrafter"/>
</dbReference>
<dbReference type="PANTHER" id="PTHR10099:SF10">
    <property type="entry name" value="PHOSPHORIBOSYLFORMYLGLYCINAMIDINE SYNTHASE"/>
    <property type="match status" value="1"/>
</dbReference>
<evidence type="ECO:0000313" key="2">
    <source>
        <dbReference type="Proteomes" id="UP001371456"/>
    </source>
</evidence>
<dbReference type="GO" id="GO:0004642">
    <property type="term" value="F:phosphoribosylformylglycinamidine synthase activity"/>
    <property type="evidence" value="ECO:0007669"/>
    <property type="project" value="TreeGrafter"/>
</dbReference>
<dbReference type="PANTHER" id="PTHR10099">
    <property type="entry name" value="PHOSPHORIBOSYLFORMYLGLYCINAMIDINE SYNTHASE"/>
    <property type="match status" value="1"/>
</dbReference>
<sequence length="115" mass="13175">MQVLPAPPSAVDLKLEKVLGDMHKKTFELNHMNTLREPLYIAPTTTVLDSLKRVLRFPSVCSKRFLTTKVDRLNWRCMLNLRVANKKSFGYKSNGTVGCQRNTYKSSLGESYFSF</sequence>
<keyword evidence="2" id="KW-1185">Reference proteome</keyword>
<dbReference type="AlphaFoldDB" id="A0AAN8UHF7"/>